<dbReference type="NCBIfam" id="TIGR00033">
    <property type="entry name" value="aroC"/>
    <property type="match status" value="1"/>
</dbReference>
<comment type="catalytic activity">
    <reaction evidence="7">
        <text>5-O-(1-carboxyvinyl)-3-phosphoshikimate = chorismate + phosphate</text>
        <dbReference type="Rhea" id="RHEA:21020"/>
        <dbReference type="ChEBI" id="CHEBI:29748"/>
        <dbReference type="ChEBI" id="CHEBI:43474"/>
        <dbReference type="ChEBI" id="CHEBI:57701"/>
        <dbReference type="EC" id="4.2.3.5"/>
    </reaction>
</comment>
<proteinExistence type="inferred from homology"/>
<dbReference type="GO" id="GO:0009073">
    <property type="term" value="P:aromatic amino acid family biosynthetic process"/>
    <property type="evidence" value="ECO:0007669"/>
    <property type="project" value="UniProtKB-KW"/>
</dbReference>
<evidence type="ECO:0000313" key="8">
    <source>
        <dbReference type="EMBL" id="CAD8608147.1"/>
    </source>
</evidence>
<evidence type="ECO:0000256" key="3">
    <source>
        <dbReference type="ARBA" id="ARBA00013036"/>
    </source>
</evidence>
<dbReference type="CDD" id="cd07304">
    <property type="entry name" value="Chorismate_synthase"/>
    <property type="match status" value="1"/>
</dbReference>
<reference evidence="8" key="1">
    <citation type="submission" date="2021-01" db="EMBL/GenBank/DDBJ databases">
        <authorList>
            <person name="Corre E."/>
            <person name="Pelletier E."/>
            <person name="Niang G."/>
            <person name="Scheremetjew M."/>
            <person name="Finn R."/>
            <person name="Kale V."/>
            <person name="Holt S."/>
            <person name="Cochrane G."/>
            <person name="Meng A."/>
            <person name="Brown T."/>
            <person name="Cohen L."/>
        </authorList>
    </citation>
    <scope>NUCLEOTIDE SEQUENCE</scope>
    <source>
        <strain evidence="8">PLY182g</strain>
    </source>
</reference>
<dbReference type="HAMAP" id="MF_00300">
    <property type="entry name" value="Chorismate_synth"/>
    <property type="match status" value="1"/>
</dbReference>
<dbReference type="PANTHER" id="PTHR21085:SF0">
    <property type="entry name" value="CHORISMATE SYNTHASE"/>
    <property type="match status" value="1"/>
</dbReference>
<evidence type="ECO:0000256" key="6">
    <source>
        <dbReference type="ARBA" id="ARBA00023239"/>
    </source>
</evidence>
<comment type="pathway">
    <text evidence="1 7">Metabolic intermediate biosynthesis; chorismate biosynthesis; chorismate from D-erythrose 4-phosphate and phosphoenolpyruvate: step 7/7.</text>
</comment>
<evidence type="ECO:0000256" key="1">
    <source>
        <dbReference type="ARBA" id="ARBA00005044"/>
    </source>
</evidence>
<keyword evidence="5 7" id="KW-0057">Aromatic amino acid biosynthesis</keyword>
<dbReference type="PANTHER" id="PTHR21085">
    <property type="entry name" value="CHORISMATE SYNTHASE"/>
    <property type="match status" value="1"/>
</dbReference>
<dbReference type="GO" id="GO:0004107">
    <property type="term" value="F:chorismate synthase activity"/>
    <property type="evidence" value="ECO:0007669"/>
    <property type="project" value="UniProtKB-EC"/>
</dbReference>
<keyword evidence="4 7" id="KW-0028">Amino-acid biosynthesis</keyword>
<dbReference type="InterPro" id="IPR035904">
    <property type="entry name" value="Chorismate_synth_AroC_sf"/>
</dbReference>
<dbReference type="Gene3D" id="3.60.150.10">
    <property type="entry name" value="Chorismate synthase AroC"/>
    <property type="match status" value="2"/>
</dbReference>
<dbReference type="GO" id="GO:0009423">
    <property type="term" value="P:chorismate biosynthetic process"/>
    <property type="evidence" value="ECO:0007669"/>
    <property type="project" value="UniProtKB-UniPathway"/>
</dbReference>
<evidence type="ECO:0000256" key="4">
    <source>
        <dbReference type="ARBA" id="ARBA00022605"/>
    </source>
</evidence>
<dbReference type="GO" id="GO:0008652">
    <property type="term" value="P:amino acid biosynthetic process"/>
    <property type="evidence" value="ECO:0007669"/>
    <property type="project" value="UniProtKB-KW"/>
</dbReference>
<dbReference type="InterPro" id="IPR020541">
    <property type="entry name" value="Chorismate_synthase_CS"/>
</dbReference>
<dbReference type="PROSITE" id="PS00787">
    <property type="entry name" value="CHORISMATE_SYNTHASE_1"/>
    <property type="match status" value="1"/>
</dbReference>
<evidence type="ECO:0000256" key="5">
    <source>
        <dbReference type="ARBA" id="ARBA00023141"/>
    </source>
</evidence>
<sequence length="499" mass="53508">MSSFGTIFRVTTFGESHCKGVGAIVDGVPPRLALTEADIQPQLTRRRPGQSRLTTPRAEKDLVSILSGTEYGYTLGTPIGLFVKNEDQRPGDYKEMSKIPRPGHADFSYLVKYGTKASSGGGRSSARETIGRVAAGAIAEKWLNETYGTTISCWVSAIGEHSIPEGEIPVASDGRVGWTREEVDKLGTLRLLRDPKHWRELTEADEANKDERKKRQMALEIEAENAFLQAAAAEGGAALCDVPSYEDHSGKLYNHRGELIKDTPQQLDSWRTDELLPLRCPHPVTACKMATLIRQVKKEKDSIGGSVACVCVGVPPALGEPVFDRLEAKLAHAMLSLPATKGFEIGSGFSGTCMRGSVHNDPFIPRDDASTSMAKGNTTNLTTRTNHAGGTLGGITTGAPIYFKVAVKPVSTIGQAQSTTTIEGEQVTLEAKGRHDPCVLPRTPPLVEGMAALVLADAALIQRTRLPGASTAVCDGSANFEPWAQNGAAEGSEAKRPRH</sequence>
<dbReference type="InterPro" id="IPR000453">
    <property type="entry name" value="Chorismate_synth"/>
</dbReference>
<dbReference type="GO" id="GO:0010181">
    <property type="term" value="F:FMN binding"/>
    <property type="evidence" value="ECO:0007669"/>
    <property type="project" value="TreeGrafter"/>
</dbReference>
<dbReference type="SUPFAM" id="SSF103263">
    <property type="entry name" value="Chorismate synthase, AroC"/>
    <property type="match status" value="1"/>
</dbReference>
<accession>A0A7S0LBU4</accession>
<dbReference type="AlphaFoldDB" id="A0A7S0LBU4"/>
<dbReference type="PROSITE" id="PS00788">
    <property type="entry name" value="CHORISMATE_SYNTHASE_2"/>
    <property type="match status" value="1"/>
</dbReference>
<dbReference type="UniPathway" id="UPA00053">
    <property type="reaction ID" value="UER00090"/>
</dbReference>
<comment type="similarity">
    <text evidence="2 7">Belongs to the chorismate synthase family.</text>
</comment>
<organism evidence="8">
    <name type="scientific">Coccolithus braarudii</name>
    <dbReference type="NCBI Taxonomy" id="221442"/>
    <lineage>
        <taxon>Eukaryota</taxon>
        <taxon>Haptista</taxon>
        <taxon>Haptophyta</taxon>
        <taxon>Prymnesiophyceae</taxon>
        <taxon>Coccolithales</taxon>
        <taxon>Coccolithaceae</taxon>
        <taxon>Coccolithus</taxon>
    </lineage>
</organism>
<keyword evidence="6 7" id="KW-0456">Lyase</keyword>
<dbReference type="GO" id="GO:0005829">
    <property type="term" value="C:cytosol"/>
    <property type="evidence" value="ECO:0007669"/>
    <property type="project" value="TreeGrafter"/>
</dbReference>
<dbReference type="EMBL" id="HBEY01024197">
    <property type="protein sequence ID" value="CAD8608147.1"/>
    <property type="molecule type" value="Transcribed_RNA"/>
</dbReference>
<name>A0A7S0LBU4_9EUKA</name>
<dbReference type="EC" id="4.2.3.5" evidence="3 7"/>
<evidence type="ECO:0000256" key="2">
    <source>
        <dbReference type="ARBA" id="ARBA00008014"/>
    </source>
</evidence>
<gene>
    <name evidence="8" type="ORF">CPEL01642_LOCUS11525</name>
</gene>
<dbReference type="Pfam" id="PF01264">
    <property type="entry name" value="Chorismate_synt"/>
    <property type="match status" value="1"/>
</dbReference>
<protein>
    <recommendedName>
        <fullName evidence="3 7">Chorismate synthase</fullName>
        <ecNumber evidence="3 7">4.2.3.5</ecNumber>
    </recommendedName>
</protein>
<evidence type="ECO:0000256" key="7">
    <source>
        <dbReference type="RuleBase" id="RU000605"/>
    </source>
</evidence>
<comment type="cofactor">
    <cofactor evidence="7">
        <name>FMNH2</name>
        <dbReference type="ChEBI" id="CHEBI:57618"/>
    </cofactor>
    <text evidence="7">Reduced FMN (FMNH(2)).</text>
</comment>